<protein>
    <submittedName>
        <fullName evidence="5">Amino acid adenylation domain-containing protein</fullName>
    </submittedName>
</protein>
<evidence type="ECO:0000259" key="4">
    <source>
        <dbReference type="PROSITE" id="PS50075"/>
    </source>
</evidence>
<proteinExistence type="predicted"/>
<dbReference type="Gene3D" id="3.40.50.980">
    <property type="match status" value="2"/>
</dbReference>
<evidence type="ECO:0000256" key="2">
    <source>
        <dbReference type="ARBA" id="ARBA00022598"/>
    </source>
</evidence>
<evidence type="ECO:0000313" key="5">
    <source>
        <dbReference type="EMBL" id="WXA92534.1"/>
    </source>
</evidence>
<dbReference type="InterPro" id="IPR045851">
    <property type="entry name" value="AMP-bd_C_sf"/>
</dbReference>
<dbReference type="InterPro" id="IPR044894">
    <property type="entry name" value="TubC_N_sf"/>
</dbReference>
<feature type="region of interest" description="Disordered" evidence="3">
    <location>
        <begin position="1488"/>
        <end position="1508"/>
    </location>
</feature>
<dbReference type="Proteomes" id="UP001379533">
    <property type="component" value="Chromosome"/>
</dbReference>
<dbReference type="Pfam" id="PF08242">
    <property type="entry name" value="Methyltransf_12"/>
    <property type="match status" value="1"/>
</dbReference>
<dbReference type="SUPFAM" id="SSF53335">
    <property type="entry name" value="S-adenosyl-L-methionine-dependent methyltransferases"/>
    <property type="match status" value="1"/>
</dbReference>
<dbReference type="CDD" id="cd19535">
    <property type="entry name" value="Cyc_NRPS"/>
    <property type="match status" value="1"/>
</dbReference>
<dbReference type="InterPro" id="IPR001031">
    <property type="entry name" value="Thioesterase"/>
</dbReference>
<dbReference type="PANTHER" id="PTHR45527:SF10">
    <property type="entry name" value="PYOCHELIN SYNTHASE PCHF"/>
    <property type="match status" value="1"/>
</dbReference>
<dbReference type="InterPro" id="IPR057737">
    <property type="entry name" value="Condensation_MtbB-like"/>
</dbReference>
<gene>
    <name evidence="5" type="ORF">LZC95_39555</name>
</gene>
<dbReference type="InterPro" id="IPR036736">
    <property type="entry name" value="ACP-like_sf"/>
</dbReference>
<dbReference type="PANTHER" id="PTHR45527">
    <property type="entry name" value="NONRIBOSOMAL PEPTIDE SYNTHETASE"/>
    <property type="match status" value="1"/>
</dbReference>
<comment type="pathway">
    <text evidence="1">Siderophore biosynthesis.</text>
</comment>
<dbReference type="InterPro" id="IPR000873">
    <property type="entry name" value="AMP-dep_synth/lig_dom"/>
</dbReference>
<keyword evidence="2" id="KW-0436">Ligase</keyword>
<dbReference type="SUPFAM" id="SSF52777">
    <property type="entry name" value="CoA-dependent acyltransferases"/>
    <property type="match status" value="2"/>
</dbReference>
<dbReference type="Pfam" id="PF00550">
    <property type="entry name" value="PP-binding"/>
    <property type="match status" value="1"/>
</dbReference>
<dbReference type="Pfam" id="PF18563">
    <property type="entry name" value="TubC_N"/>
    <property type="match status" value="1"/>
</dbReference>
<dbReference type="Pfam" id="PF00975">
    <property type="entry name" value="Thioesterase"/>
    <property type="match status" value="1"/>
</dbReference>
<dbReference type="Gene3D" id="3.30.559.10">
    <property type="entry name" value="Chloramphenicol acetyltransferase-like domain"/>
    <property type="match status" value="1"/>
</dbReference>
<dbReference type="EMBL" id="CP089982">
    <property type="protein sequence ID" value="WXA92534.1"/>
    <property type="molecule type" value="Genomic_DNA"/>
</dbReference>
<sequence>MKELSAMAAAAIVRELKTLGVELWTDAGQLRFRAPKGVLSEDRVALLRAHKAEILDLLAAESLQRVSADPSARHEPFPLTDVQTAYWLGRQDSFGFGGVACHGYLELHYPQVEPGRLADAWNRLIERHDMLRAVVEADGYQRVLPEVPRYRIQVEDLRESSSNRAETALTAIRAAMDHRMHAPATWPLFELRQTRTREGDIVHFSMDALIADWASAEVLFAELDQILDGAGDDLPPLQIQFRDYLLAERRLRDTARYQRDRDHWLARVPQLPPAPELPVVTCTGSSEVRFQRHRRRVDMPHWEQLRRRAGEHGITPSVAVLAAYVAVLQRWARRPSFSVNLTVLNRLPLHPDVERLVGDFTSVSLLAVEPSAGRRFHEQAARLGGQLFEDMDHRLFSGVEVLREVARQRGREAALSPVVFTSAIGLARKRAARFGYGITQTPQVTLDCQVQDDAHGLQIHWDVRQGVYPDGLVEDMLEAMHALLLRLAEDEGAWDAVDPVALPAWQIGERERVNQTAGPVPDSQLHRAAVERASTSPDAVAVIGHRGSLTYRELMLRAAAVAMALREGGCAPGECVAIVMQKGLEQVIAVLGVLLAGGVYLPLDSTQPRLRRDKLLANAKVAHVLSQSWVAANAALPPSVRAIDVDTLPPADRLPEVAWVDPDAMAYVIYTSGSTGDPKGVMISHRAALNTLEDMQRRFPITSADRVLGLAQLGFDLSVYDIFATLAAGAALVLPDPERSADPSHWAALVAQHGVTVWNSVPAQMQMLASYLPTEPVQIGSLRLALLSGDWIPLSLPEQIRQFVPALRLIGLGGATEASIWSNYHAIEQVDPSWRSIPYGVPLTNQAFRILDDALRDVPVWGTGNLYIAGLGLASGYLGDPQLTSERFFEHPVDGQRLYRTGDLARYLPGGIVEFLGREDNQIKLRGHRIELGEIEAALLAHPAVGAAAACVVESEHEGRSLSAFVEARRGSVDREELAARHARLRSAAVRFADRPDLEAVQVPAYLSALRDASLASMLAVLPHDHTAEEMFAALRVAERHRWLVRQWLHMLTESGWLSFESSSARYHHLRPIDANRVREAWQRVQQLASDTGLCTPAFVQYHLAHVERLHALLEDRQNPFELLFPEGRQEIALALYRDDAIARYNNHAVAAVINRIAASSPSGTKLRVLELGAGTGATSGVVLPLLEGYDVDYVFTDQTAFFLADAGRRFAEYPCLRTGLLDLDQDYRAQGYAPNSADVVLCAGMLNSTRNVEAAVAAALELLAPGGWLVFTEPTADHAHILLTQGFMMEPEDGDREHGTSKFRSTRAWRALIERHGGELAVCLPADEHPFSAYGMHAFAAQFKSDRQSIRPDGLAPFLAERLPGHMIPSHVQIVDALPLTANGKVDRKKLALLRPASLHASSADGQETDLDELELRLCALWANALGIAKIGRDDNFYQRGADSLILARVAGRLREEIPEAASLAYDTLLRQMLNEPTVQALGRMLRREKETKTTAPSSDAERGIPARREGSNSLLVSFGGAGEGPVRVMFHAALGTMDYFQHLGRALAAQNLGPVIGVAVADAEQYVATPPRELIDRVADDYAQRLADEGFKEFQLIGYCLGGLLAIEVARRLLERGLSVLDLTLVDSIPMFIETDEELAFEAIFVPNLQLDPVAAVFGPEVEAADVYRAIEKLMVDYDRNVPAGAMAKLAGDAGLESVAAAVRRQSARPQEERLAAYAHAAAAHAGVPIGPELVPSLFRVCRHSMRAARFDPPPYVGDMTYLRCMEQQSFGITAGVGHLAAPFWEQTCLGQFRLIDVPGNHFSVIEPPLVERVAEHLAASLRGARR</sequence>
<dbReference type="Gene3D" id="1.10.10.1830">
    <property type="entry name" value="Non-ribosomal peptide synthase, adenylation domain"/>
    <property type="match status" value="1"/>
</dbReference>
<dbReference type="InterPro" id="IPR001242">
    <property type="entry name" value="Condensation_dom"/>
</dbReference>
<dbReference type="SUPFAM" id="SSF56801">
    <property type="entry name" value="Acetyl-CoA synthetase-like"/>
    <property type="match status" value="1"/>
</dbReference>
<dbReference type="InterPro" id="IPR020845">
    <property type="entry name" value="AMP-binding_CS"/>
</dbReference>
<dbReference type="Gene3D" id="3.40.50.1820">
    <property type="entry name" value="alpha/beta hydrolase"/>
    <property type="match status" value="1"/>
</dbReference>
<dbReference type="SUPFAM" id="SSF47336">
    <property type="entry name" value="ACP-like"/>
    <property type="match status" value="1"/>
</dbReference>
<keyword evidence="6" id="KW-1185">Reference proteome</keyword>
<dbReference type="InterPro" id="IPR023213">
    <property type="entry name" value="CAT-like_dom_sf"/>
</dbReference>
<evidence type="ECO:0000313" key="6">
    <source>
        <dbReference type="Proteomes" id="UP001379533"/>
    </source>
</evidence>
<dbReference type="Gene3D" id="3.30.559.30">
    <property type="entry name" value="Nonribosomal peptide synthetase, condensation domain"/>
    <property type="match status" value="1"/>
</dbReference>
<dbReference type="Pfam" id="PF00501">
    <property type="entry name" value="AMP-binding"/>
    <property type="match status" value="1"/>
</dbReference>
<evidence type="ECO:0000256" key="3">
    <source>
        <dbReference type="SAM" id="MobiDB-lite"/>
    </source>
</evidence>
<dbReference type="InterPro" id="IPR029058">
    <property type="entry name" value="AB_hydrolase_fold"/>
</dbReference>
<accession>A0ABZ2K1C9</accession>
<name>A0ABZ2K1C9_9BACT</name>
<dbReference type="InterPro" id="IPR010071">
    <property type="entry name" value="AA_adenyl_dom"/>
</dbReference>
<dbReference type="NCBIfam" id="TIGR01733">
    <property type="entry name" value="AA-adenyl-dom"/>
    <property type="match status" value="1"/>
</dbReference>
<dbReference type="PROSITE" id="PS00455">
    <property type="entry name" value="AMP_BINDING"/>
    <property type="match status" value="1"/>
</dbReference>
<dbReference type="PROSITE" id="PS50075">
    <property type="entry name" value="CARRIER"/>
    <property type="match status" value="1"/>
</dbReference>
<dbReference type="InterPro" id="IPR029063">
    <property type="entry name" value="SAM-dependent_MTases_sf"/>
</dbReference>
<dbReference type="Pfam" id="PF00668">
    <property type="entry name" value="Condensation"/>
    <property type="match status" value="1"/>
</dbReference>
<dbReference type="InterPro" id="IPR041464">
    <property type="entry name" value="TubC_N"/>
</dbReference>
<dbReference type="Gene3D" id="2.30.38.10">
    <property type="entry name" value="Luciferase, Domain 3"/>
    <property type="match status" value="1"/>
</dbReference>
<dbReference type="SUPFAM" id="SSF53474">
    <property type="entry name" value="alpha/beta-Hydrolases"/>
    <property type="match status" value="1"/>
</dbReference>
<reference evidence="5 6" key="1">
    <citation type="submission" date="2021-12" db="EMBL/GenBank/DDBJ databases">
        <title>Discovery of the Pendulisporaceae a myxobacterial family with distinct sporulation behavior and unique specialized metabolism.</title>
        <authorList>
            <person name="Garcia R."/>
            <person name="Popoff A."/>
            <person name="Bader C.D."/>
            <person name="Loehr J."/>
            <person name="Walesch S."/>
            <person name="Walt C."/>
            <person name="Boldt J."/>
            <person name="Bunk B."/>
            <person name="Haeckl F.J.F.P.J."/>
            <person name="Gunesch A.P."/>
            <person name="Birkelbach J."/>
            <person name="Nuebel U."/>
            <person name="Pietschmann T."/>
            <person name="Bach T."/>
            <person name="Mueller R."/>
        </authorList>
    </citation>
    <scope>NUCLEOTIDE SEQUENCE [LARGE SCALE GENOMIC DNA]</scope>
    <source>
        <strain evidence="5 6">MSr12523</strain>
    </source>
</reference>
<dbReference type="InterPro" id="IPR013217">
    <property type="entry name" value="Methyltransf_12"/>
</dbReference>
<dbReference type="Gene3D" id="3.30.300.30">
    <property type="match status" value="1"/>
</dbReference>
<feature type="domain" description="Carrier" evidence="4">
    <location>
        <begin position="1410"/>
        <end position="1491"/>
    </location>
</feature>
<dbReference type="Gene3D" id="1.10.1200.10">
    <property type="entry name" value="ACP-like"/>
    <property type="match status" value="1"/>
</dbReference>
<dbReference type="Gene3D" id="3.40.50.150">
    <property type="entry name" value="Vaccinia Virus protein VP39"/>
    <property type="match status" value="1"/>
</dbReference>
<dbReference type="InterPro" id="IPR009081">
    <property type="entry name" value="PP-bd_ACP"/>
</dbReference>
<evidence type="ECO:0000256" key="1">
    <source>
        <dbReference type="ARBA" id="ARBA00004924"/>
    </source>
</evidence>
<dbReference type="CDD" id="cd12114">
    <property type="entry name" value="A_NRPS_TlmIV_like"/>
    <property type="match status" value="1"/>
</dbReference>
<dbReference type="RefSeq" id="WP_394843136.1">
    <property type="nucleotide sequence ID" value="NZ_CP089982.1"/>
</dbReference>
<organism evidence="5 6">
    <name type="scientific">Pendulispora brunnea</name>
    <dbReference type="NCBI Taxonomy" id="2905690"/>
    <lineage>
        <taxon>Bacteria</taxon>
        <taxon>Pseudomonadati</taxon>
        <taxon>Myxococcota</taxon>
        <taxon>Myxococcia</taxon>
        <taxon>Myxococcales</taxon>
        <taxon>Sorangiineae</taxon>
        <taxon>Pendulisporaceae</taxon>
        <taxon>Pendulispora</taxon>
    </lineage>
</organism>